<feature type="transmembrane region" description="Helical" evidence="1">
    <location>
        <begin position="96"/>
        <end position="114"/>
    </location>
</feature>
<feature type="transmembrane region" description="Helical" evidence="1">
    <location>
        <begin position="30"/>
        <end position="52"/>
    </location>
</feature>
<feature type="transmembrane region" description="Helical" evidence="1">
    <location>
        <begin position="254"/>
        <end position="271"/>
    </location>
</feature>
<accession>A0ABU6N7N6</accession>
<keyword evidence="3" id="KW-1185">Reference proteome</keyword>
<dbReference type="Proteomes" id="UP001330749">
    <property type="component" value="Unassembled WGS sequence"/>
</dbReference>
<proteinExistence type="predicted"/>
<keyword evidence="1" id="KW-0812">Transmembrane</keyword>
<evidence type="ECO:0000256" key="1">
    <source>
        <dbReference type="SAM" id="Phobius"/>
    </source>
</evidence>
<feature type="transmembrane region" description="Helical" evidence="1">
    <location>
        <begin position="158"/>
        <end position="180"/>
    </location>
</feature>
<dbReference type="RefSeq" id="WP_327966952.1">
    <property type="nucleotide sequence ID" value="NZ_JARMQG010000068.1"/>
</dbReference>
<feature type="transmembrane region" description="Helical" evidence="1">
    <location>
        <begin position="6"/>
        <end position="23"/>
    </location>
</feature>
<reference evidence="2 3" key="1">
    <citation type="submission" date="2023-03" db="EMBL/GenBank/DDBJ databases">
        <title>Bacillus Genome Sequencing.</title>
        <authorList>
            <person name="Dunlap C."/>
        </authorList>
    </citation>
    <scope>NUCLEOTIDE SEQUENCE [LARGE SCALE GENOMIC DNA]</scope>
    <source>
        <strain evidence="2 3">B-14544</strain>
    </source>
</reference>
<dbReference type="EMBL" id="JARMQG010000068">
    <property type="protein sequence ID" value="MED3562043.1"/>
    <property type="molecule type" value="Genomic_DNA"/>
</dbReference>
<evidence type="ECO:0000313" key="3">
    <source>
        <dbReference type="Proteomes" id="UP001330749"/>
    </source>
</evidence>
<feature type="transmembrane region" description="Helical" evidence="1">
    <location>
        <begin position="126"/>
        <end position="146"/>
    </location>
</feature>
<feature type="transmembrane region" description="Helical" evidence="1">
    <location>
        <begin position="224"/>
        <end position="248"/>
    </location>
</feature>
<feature type="transmembrane region" description="Helical" evidence="1">
    <location>
        <begin position="72"/>
        <end position="91"/>
    </location>
</feature>
<comment type="caution">
    <text evidence="2">The sequence shown here is derived from an EMBL/GenBank/DDBJ whole genome shotgun (WGS) entry which is preliminary data.</text>
</comment>
<sequence>MHNSYWYLALLLLDTLLFCFILIKKRNMQPLLLLLTMIGLAYIIETIIFNFLGSYDYHPKIIKHFSFYDSEVGAFVSNAFSLPVIATLIAVFHLNWIWKIIFSGLFVGIEWLFLKLHIYEHHWWKLVYTGFGLLGYFSIAKMFYKWIIQPQNRFQHNLLLYLITGSISASAHILPMLFFLNRFYRPGWFENIGRDSIAFAAIFYLCDSLFYCGMVQMNWKFKWALYLVTGLLMFIVNQFLISVGILHSRIWWDQFYYVGLSLMMILLTGIVDRRLSKAS</sequence>
<keyword evidence="1" id="KW-1133">Transmembrane helix</keyword>
<keyword evidence="1" id="KW-0472">Membrane</keyword>
<protein>
    <submittedName>
        <fullName evidence="2">Uncharacterized protein</fullName>
    </submittedName>
</protein>
<name>A0ABU6N7N6_9BACI</name>
<gene>
    <name evidence="2" type="ORF">P4447_06160</name>
</gene>
<organism evidence="2 3">
    <name type="scientific">Bacillus xiapuensis</name>
    <dbReference type="NCBI Taxonomy" id="2014075"/>
    <lineage>
        <taxon>Bacteria</taxon>
        <taxon>Bacillati</taxon>
        <taxon>Bacillota</taxon>
        <taxon>Bacilli</taxon>
        <taxon>Bacillales</taxon>
        <taxon>Bacillaceae</taxon>
        <taxon>Bacillus</taxon>
    </lineage>
</organism>
<evidence type="ECO:0000313" key="2">
    <source>
        <dbReference type="EMBL" id="MED3562043.1"/>
    </source>
</evidence>
<feature type="transmembrane region" description="Helical" evidence="1">
    <location>
        <begin position="192"/>
        <end position="212"/>
    </location>
</feature>